<proteinExistence type="predicted"/>
<comment type="cofactor">
    <cofactor evidence="5">
        <name>[2Fe-2S] cluster</name>
        <dbReference type="ChEBI" id="CHEBI:190135"/>
    </cofactor>
</comment>
<sequence length="130" mass="14422">MSFVEVAKMDEVPEGSMKHVEEGDTEILLVNVEGKIYAVSDRCGHMNARLSMGRLQGTTVICPLHASQFDVTTGKNIKEPVLTSIPGEEKVPALKKYSERLEKIIAPVKTYDLPTFQVKIEGENILVNIH</sequence>
<evidence type="ECO:0000313" key="7">
    <source>
        <dbReference type="EMBL" id="PAV03047.1"/>
    </source>
</evidence>
<protein>
    <recommendedName>
        <fullName evidence="6">Rieske domain-containing protein</fullName>
    </recommendedName>
</protein>
<accession>A0A2A2H0X8</accession>
<evidence type="ECO:0000256" key="4">
    <source>
        <dbReference type="ARBA" id="ARBA00023014"/>
    </source>
</evidence>
<name>A0A2A2H0X8_METBR</name>
<keyword evidence="4" id="KW-0411">Iron-sulfur</keyword>
<dbReference type="InterPro" id="IPR036922">
    <property type="entry name" value="Rieske_2Fe-2S_sf"/>
</dbReference>
<keyword evidence="8" id="KW-1185">Reference proteome</keyword>
<evidence type="ECO:0000259" key="6">
    <source>
        <dbReference type="PROSITE" id="PS51296"/>
    </source>
</evidence>
<evidence type="ECO:0000313" key="8">
    <source>
        <dbReference type="Proteomes" id="UP000217784"/>
    </source>
</evidence>
<evidence type="ECO:0000256" key="2">
    <source>
        <dbReference type="ARBA" id="ARBA00022723"/>
    </source>
</evidence>
<evidence type="ECO:0000256" key="5">
    <source>
        <dbReference type="ARBA" id="ARBA00034078"/>
    </source>
</evidence>
<keyword evidence="3" id="KW-0408">Iron</keyword>
<evidence type="ECO:0000256" key="1">
    <source>
        <dbReference type="ARBA" id="ARBA00022714"/>
    </source>
</evidence>
<comment type="caution">
    <text evidence="7">The sequence shown here is derived from an EMBL/GenBank/DDBJ whole genome shotgun (WGS) entry which is preliminary data.</text>
</comment>
<dbReference type="EMBL" id="LMVM01000040">
    <property type="protein sequence ID" value="PAV03047.1"/>
    <property type="molecule type" value="Genomic_DNA"/>
</dbReference>
<organism evidence="7 8">
    <name type="scientific">Methanobacterium bryantii</name>
    <dbReference type="NCBI Taxonomy" id="2161"/>
    <lineage>
        <taxon>Archaea</taxon>
        <taxon>Methanobacteriati</taxon>
        <taxon>Methanobacteriota</taxon>
        <taxon>Methanomada group</taxon>
        <taxon>Methanobacteria</taxon>
        <taxon>Methanobacteriales</taxon>
        <taxon>Methanobacteriaceae</taxon>
        <taxon>Methanobacterium</taxon>
    </lineage>
</organism>
<dbReference type="RefSeq" id="WP_069583950.1">
    <property type="nucleotide sequence ID" value="NZ_LMVM01000040.1"/>
</dbReference>
<dbReference type="AlphaFoldDB" id="A0A2A2H0X8"/>
<dbReference type="PANTHER" id="PTHR21496:SF0">
    <property type="entry name" value="RIESKE DOMAIN-CONTAINING PROTEIN"/>
    <property type="match status" value="1"/>
</dbReference>
<dbReference type="InterPro" id="IPR017941">
    <property type="entry name" value="Rieske_2Fe-2S"/>
</dbReference>
<keyword evidence="1" id="KW-0001">2Fe-2S</keyword>
<gene>
    <name evidence="7" type="ORF">ASJ80_07175</name>
</gene>
<feature type="domain" description="Rieske" evidence="6">
    <location>
        <begin position="4"/>
        <end position="86"/>
    </location>
</feature>
<dbReference type="GO" id="GO:0051537">
    <property type="term" value="F:2 iron, 2 sulfur cluster binding"/>
    <property type="evidence" value="ECO:0007669"/>
    <property type="project" value="UniProtKB-KW"/>
</dbReference>
<evidence type="ECO:0000256" key="3">
    <source>
        <dbReference type="ARBA" id="ARBA00023004"/>
    </source>
</evidence>
<dbReference type="Proteomes" id="UP000217784">
    <property type="component" value="Unassembled WGS sequence"/>
</dbReference>
<reference evidence="7 8" key="1">
    <citation type="journal article" date="2017" name="BMC Genomics">
        <title>Genomic analysis of methanogenic archaea reveals a shift towards energy conservation.</title>
        <authorList>
            <person name="Gilmore S.P."/>
            <person name="Henske J.K."/>
            <person name="Sexton J.A."/>
            <person name="Solomon K.V."/>
            <person name="Seppala S."/>
            <person name="Yoo J.I."/>
            <person name="Huyett L.M."/>
            <person name="Pressman A."/>
            <person name="Cogan J.Z."/>
            <person name="Kivenson V."/>
            <person name="Peng X."/>
            <person name="Tan Y."/>
            <person name="Valentine D.L."/>
            <person name="O'Malley M.A."/>
        </authorList>
    </citation>
    <scope>NUCLEOTIDE SEQUENCE [LARGE SCALE GENOMIC DNA]</scope>
    <source>
        <strain evidence="7 8">M.o.H.</strain>
    </source>
</reference>
<dbReference type="Pfam" id="PF00355">
    <property type="entry name" value="Rieske"/>
    <property type="match status" value="1"/>
</dbReference>
<dbReference type="GO" id="GO:0046872">
    <property type="term" value="F:metal ion binding"/>
    <property type="evidence" value="ECO:0007669"/>
    <property type="project" value="UniProtKB-KW"/>
</dbReference>
<dbReference type="PROSITE" id="PS51296">
    <property type="entry name" value="RIESKE"/>
    <property type="match status" value="1"/>
</dbReference>
<dbReference type="Gene3D" id="2.102.10.10">
    <property type="entry name" value="Rieske [2Fe-2S] iron-sulphur domain"/>
    <property type="match status" value="1"/>
</dbReference>
<dbReference type="PANTHER" id="PTHR21496">
    <property type="entry name" value="FERREDOXIN-RELATED"/>
    <property type="match status" value="1"/>
</dbReference>
<dbReference type="SUPFAM" id="SSF50022">
    <property type="entry name" value="ISP domain"/>
    <property type="match status" value="1"/>
</dbReference>
<keyword evidence="2" id="KW-0479">Metal-binding</keyword>